<comment type="similarity">
    <text evidence="2">Belongs to the BUD31 (G10) family.</text>
</comment>
<evidence type="ECO:0000256" key="2">
    <source>
        <dbReference type="ARBA" id="ARBA00005287"/>
    </source>
</evidence>
<dbReference type="GeneID" id="24919811"/>
<dbReference type="FunCoup" id="D8M1M9">
    <property type="interactions" value="574"/>
</dbReference>
<accession>D8M1M9</accession>
<sequence>MKMREAESQPHDGKRKQESIWPILQIHHQKSRYIWEAYKDKQISRELYDFCIKNKIADKDLIAMWKKKGYEKLCCIACAQNGEHNFRSTCICRVPKANLPPGKVVECVTCGCRGCASCDGSKAVEMSVDVDV</sequence>
<dbReference type="OrthoDB" id="277109at2759"/>
<dbReference type="PRINTS" id="PR00322">
    <property type="entry name" value="G10"/>
</dbReference>
<evidence type="ECO:0000313" key="5">
    <source>
        <dbReference type="EMBL" id="CBK22551.2"/>
    </source>
</evidence>
<evidence type="ECO:0000256" key="1">
    <source>
        <dbReference type="ARBA" id="ARBA00004123"/>
    </source>
</evidence>
<dbReference type="PANTHER" id="PTHR19411:SF0">
    <property type="entry name" value="PROTEIN BUD31 HOMOLOG"/>
    <property type="match status" value="1"/>
</dbReference>
<name>D8M1M9_BLAHO</name>
<comment type="subcellular location">
    <subcellularLocation>
        <location evidence="1">Nucleus</location>
    </subcellularLocation>
</comment>
<dbReference type="GO" id="GO:0005681">
    <property type="term" value="C:spliceosomal complex"/>
    <property type="evidence" value="ECO:0007669"/>
    <property type="project" value="TreeGrafter"/>
</dbReference>
<proteinExistence type="inferred from homology"/>
<dbReference type="Proteomes" id="UP000008312">
    <property type="component" value="Unassembled WGS sequence"/>
</dbReference>
<evidence type="ECO:0008006" key="7">
    <source>
        <dbReference type="Google" id="ProtNLM"/>
    </source>
</evidence>
<keyword evidence="3" id="KW-0539">Nucleus</keyword>
<evidence type="ECO:0000256" key="3">
    <source>
        <dbReference type="ARBA" id="ARBA00023242"/>
    </source>
</evidence>
<keyword evidence="6" id="KW-1185">Reference proteome</keyword>
<dbReference type="RefSeq" id="XP_012896599.1">
    <property type="nucleotide sequence ID" value="XM_013041145.1"/>
</dbReference>
<dbReference type="InParanoid" id="D8M1M9"/>
<dbReference type="EMBL" id="FN668650">
    <property type="protein sequence ID" value="CBK22551.2"/>
    <property type="molecule type" value="Genomic_DNA"/>
</dbReference>
<gene>
    <name evidence="4" type="ORF">GSBLH_T00002051001</name>
    <name evidence="5" type="ORF">GSBLH_T00002661001</name>
</gene>
<organism evidence="4">
    <name type="scientific">Blastocystis hominis</name>
    <dbReference type="NCBI Taxonomy" id="12968"/>
    <lineage>
        <taxon>Eukaryota</taxon>
        <taxon>Sar</taxon>
        <taxon>Stramenopiles</taxon>
        <taxon>Bigyra</taxon>
        <taxon>Opalozoa</taxon>
        <taxon>Opalinata</taxon>
        <taxon>Blastocystidae</taxon>
        <taxon>Blastocystis</taxon>
    </lineage>
</organism>
<evidence type="ECO:0000313" key="6">
    <source>
        <dbReference type="Proteomes" id="UP000008312"/>
    </source>
</evidence>
<dbReference type="InterPro" id="IPR001748">
    <property type="entry name" value="BUD31"/>
</dbReference>
<dbReference type="Pfam" id="PF01125">
    <property type="entry name" value="BUD31"/>
    <property type="match status" value="1"/>
</dbReference>
<dbReference type="AlphaFoldDB" id="D8M1M9"/>
<dbReference type="EMBL" id="FN668646">
    <property type="protein sequence ID" value="CBK21968.2"/>
    <property type="molecule type" value="Genomic_DNA"/>
</dbReference>
<dbReference type="PANTHER" id="PTHR19411">
    <property type="entry name" value="PROTEIN BUD31-RELATED"/>
    <property type="match status" value="1"/>
</dbReference>
<protein>
    <recommendedName>
        <fullName evidence="7">G10 protein</fullName>
    </recommendedName>
</protein>
<dbReference type="GO" id="GO:0000398">
    <property type="term" value="P:mRNA splicing, via spliceosome"/>
    <property type="evidence" value="ECO:0007669"/>
    <property type="project" value="TreeGrafter"/>
</dbReference>
<dbReference type="OMA" id="QWEVFQI"/>
<evidence type="ECO:0000313" key="4">
    <source>
        <dbReference type="EMBL" id="CBK21968.2"/>
    </source>
</evidence>
<reference evidence="4" key="1">
    <citation type="submission" date="2010-02" db="EMBL/GenBank/DDBJ databases">
        <title>Sequencing and annotation of the Blastocystis hominis genome.</title>
        <authorList>
            <person name="Wincker P."/>
        </authorList>
    </citation>
    <scope>NUCLEOTIDE SEQUENCE</scope>
    <source>
        <strain evidence="4">Singapore isolate B</strain>
    </source>
</reference>
<dbReference type="RefSeq" id="XP_012896016.1">
    <property type="nucleotide sequence ID" value="XM_013040562.1"/>
</dbReference>
<dbReference type="GeneID" id="24919260"/>